<dbReference type="Proteomes" id="UP000191980">
    <property type="component" value="Unassembled WGS sequence"/>
</dbReference>
<keyword evidence="3" id="KW-1185">Reference proteome</keyword>
<protein>
    <submittedName>
        <fullName evidence="2">Uncharacterized protein</fullName>
    </submittedName>
</protein>
<proteinExistence type="predicted"/>
<evidence type="ECO:0000313" key="3">
    <source>
        <dbReference type="Proteomes" id="UP000191980"/>
    </source>
</evidence>
<evidence type="ECO:0000256" key="1">
    <source>
        <dbReference type="SAM" id="MobiDB-lite"/>
    </source>
</evidence>
<evidence type="ECO:0000313" key="2">
    <source>
        <dbReference type="EMBL" id="OQK17707.1"/>
    </source>
</evidence>
<comment type="caution">
    <text evidence="2">The sequence shown here is derived from an EMBL/GenBank/DDBJ whole genome shotgun (WGS) entry which is preliminary data.</text>
</comment>
<name>A0A1V8M833_9GAMM</name>
<dbReference type="EMBL" id="LPUF01000001">
    <property type="protein sequence ID" value="OQK17707.1"/>
    <property type="molecule type" value="Genomic_DNA"/>
</dbReference>
<feature type="region of interest" description="Disordered" evidence="1">
    <location>
        <begin position="38"/>
        <end position="65"/>
    </location>
</feature>
<sequence length="65" mass="7347">MYKNLSASKLSANTIKEICDATNKARVLGCDRFKQQIEDQTGRCSPSQVRGGDKKSEKYKENQLH</sequence>
<feature type="compositionally biased region" description="Basic and acidic residues" evidence="1">
    <location>
        <begin position="51"/>
        <end position="65"/>
    </location>
</feature>
<reference evidence="2 3" key="1">
    <citation type="submission" date="2015-12" db="EMBL/GenBank/DDBJ databases">
        <authorList>
            <person name="Shamseldin A."/>
            <person name="Moawad H."/>
            <person name="Abd El-Rahim W.M."/>
            <person name="Sadowsky M.J."/>
        </authorList>
    </citation>
    <scope>NUCLEOTIDE SEQUENCE [LARGE SCALE GENOMIC DNA]</scope>
    <source>
        <strain evidence="2 3">WF1</strain>
    </source>
</reference>
<organism evidence="2 3">
    <name type="scientific">Methyloprofundus sedimenti</name>
    <dbReference type="NCBI Taxonomy" id="1420851"/>
    <lineage>
        <taxon>Bacteria</taxon>
        <taxon>Pseudomonadati</taxon>
        <taxon>Pseudomonadota</taxon>
        <taxon>Gammaproteobacteria</taxon>
        <taxon>Methylococcales</taxon>
        <taxon>Methylococcaceae</taxon>
        <taxon>Methyloprofundus</taxon>
    </lineage>
</organism>
<accession>A0A1V8M833</accession>
<dbReference type="AlphaFoldDB" id="A0A1V8M833"/>
<gene>
    <name evidence="2" type="ORF">AU255_07540</name>
</gene>